<evidence type="ECO:0000259" key="1">
    <source>
        <dbReference type="PROSITE" id="PS50883"/>
    </source>
</evidence>
<keyword evidence="3" id="KW-1185">Reference proteome</keyword>
<protein>
    <submittedName>
        <fullName evidence="2">EAL domain-containing protein</fullName>
    </submittedName>
</protein>
<dbReference type="CDD" id="cd01948">
    <property type="entry name" value="EAL"/>
    <property type="match status" value="1"/>
</dbReference>
<reference evidence="2 3" key="1">
    <citation type="submission" date="2021-02" db="EMBL/GenBank/DDBJ databases">
        <title>Leptospira ainlahdjerensis sp. nov., Leptospira ainazelensis sp. nov., Leptospira abararensis sp. nov. and Leptospira chreensis sp. nov., four new species isolated from water sources in Algeria.</title>
        <authorList>
            <person name="Amara Korba A."/>
            <person name="Kainiu M."/>
            <person name="Vincent A.T."/>
            <person name="Mariet J.-F."/>
            <person name="Veyrier F.J."/>
            <person name="Goarant C."/>
            <person name="Picardeau M."/>
        </authorList>
    </citation>
    <scope>NUCLEOTIDE SEQUENCE [LARGE SCALE GENOMIC DNA]</scope>
    <source>
        <strain evidence="2 3">201903070</strain>
    </source>
</reference>
<sequence length="409" mass="47317">MELKNSAEKPFIAAYLTEVQFIFQDVTEEPNISLYQEALDCILESVHFLTKTKIQMFQLSKNRILLLMPVEEKFDIVTLPRQVISIMNHPIRSNETDFFFKISMGAYFSKKPYEPYTDIKNKLTDSFIKASRYPHSHFIVGDLEKEIQMIFALKVANFNKEFFLKYQPILDSKTKKIEYIETLTRWKHPITGNISPELFVPLAEKSLLILKLGEWVIRNAVREFANLRKFAVIQESCKLTINISPIQLIHKNISETLLTVTDQFGIRPDQILIEITETSVNVNNNEFFRFCEEAQSLHFHGFQIAIDDFGKGHSNFSRLDQFQSDIIKIDKNLLSGALQNSSKRKLLGSVIEIMHTMNKKVIIEGVENQEYEKIATEAGADFLQGYHYYSPMDLEGLSQIFGINFQISV</sequence>
<evidence type="ECO:0000313" key="2">
    <source>
        <dbReference type="EMBL" id="MBM9577093.1"/>
    </source>
</evidence>
<dbReference type="EMBL" id="JAFFPU010000030">
    <property type="protein sequence ID" value="MBM9577093.1"/>
    <property type="molecule type" value="Genomic_DNA"/>
</dbReference>
<evidence type="ECO:0000313" key="3">
    <source>
        <dbReference type="Proteomes" id="UP000724686"/>
    </source>
</evidence>
<dbReference type="Pfam" id="PF00563">
    <property type="entry name" value="EAL"/>
    <property type="match status" value="1"/>
</dbReference>
<name>A0ABS2UAX6_9LEPT</name>
<dbReference type="PANTHER" id="PTHR33121">
    <property type="entry name" value="CYCLIC DI-GMP PHOSPHODIESTERASE PDEF"/>
    <property type="match status" value="1"/>
</dbReference>
<dbReference type="Proteomes" id="UP000724686">
    <property type="component" value="Unassembled WGS sequence"/>
</dbReference>
<dbReference type="SUPFAM" id="SSF141868">
    <property type="entry name" value="EAL domain-like"/>
    <property type="match status" value="1"/>
</dbReference>
<dbReference type="InterPro" id="IPR050706">
    <property type="entry name" value="Cyclic-di-GMP_PDE-like"/>
</dbReference>
<gene>
    <name evidence="2" type="ORF">JWG45_07990</name>
</gene>
<dbReference type="PANTHER" id="PTHR33121:SF76">
    <property type="entry name" value="SIGNALING PROTEIN"/>
    <property type="match status" value="1"/>
</dbReference>
<organism evidence="2 3">
    <name type="scientific">Leptospira ainlahdjerensis</name>
    <dbReference type="NCBI Taxonomy" id="2810033"/>
    <lineage>
        <taxon>Bacteria</taxon>
        <taxon>Pseudomonadati</taxon>
        <taxon>Spirochaetota</taxon>
        <taxon>Spirochaetia</taxon>
        <taxon>Leptospirales</taxon>
        <taxon>Leptospiraceae</taxon>
        <taxon>Leptospira</taxon>
    </lineage>
</organism>
<comment type="caution">
    <text evidence="2">The sequence shown here is derived from an EMBL/GenBank/DDBJ whole genome shotgun (WGS) entry which is preliminary data.</text>
</comment>
<proteinExistence type="predicted"/>
<dbReference type="Gene3D" id="3.20.20.450">
    <property type="entry name" value="EAL domain"/>
    <property type="match status" value="1"/>
</dbReference>
<dbReference type="PROSITE" id="PS50883">
    <property type="entry name" value="EAL"/>
    <property type="match status" value="1"/>
</dbReference>
<dbReference type="InterPro" id="IPR001633">
    <property type="entry name" value="EAL_dom"/>
</dbReference>
<feature type="domain" description="EAL" evidence="1">
    <location>
        <begin position="146"/>
        <end position="405"/>
    </location>
</feature>
<dbReference type="InterPro" id="IPR035919">
    <property type="entry name" value="EAL_sf"/>
</dbReference>
<accession>A0ABS2UAX6</accession>
<dbReference type="RefSeq" id="WP_205279236.1">
    <property type="nucleotide sequence ID" value="NZ_JAFFPU010000030.1"/>
</dbReference>
<dbReference type="SMART" id="SM00052">
    <property type="entry name" value="EAL"/>
    <property type="match status" value="1"/>
</dbReference>